<dbReference type="AlphaFoldDB" id="A0A4Z2CJZ4"/>
<organism evidence="1 2">
    <name type="scientific">Schistosoma japonicum</name>
    <name type="common">Blood fluke</name>
    <dbReference type="NCBI Taxonomy" id="6182"/>
    <lineage>
        <taxon>Eukaryota</taxon>
        <taxon>Metazoa</taxon>
        <taxon>Spiralia</taxon>
        <taxon>Lophotrochozoa</taxon>
        <taxon>Platyhelminthes</taxon>
        <taxon>Trematoda</taxon>
        <taxon>Digenea</taxon>
        <taxon>Strigeidida</taxon>
        <taxon>Schistosomatoidea</taxon>
        <taxon>Schistosomatidae</taxon>
        <taxon>Schistosoma</taxon>
    </lineage>
</organism>
<name>A0A4Z2CJZ4_SCHJA</name>
<gene>
    <name evidence="1" type="ORF">EWB00_001696</name>
</gene>
<sequence length="72" mass="8052">MALDTEPYPSHCADLIAMKVPAMPVFLALGREWTTLYTNEPMSQSRRAVTGPETSSPRCWADSEAWTYGRTT</sequence>
<keyword evidence="2" id="KW-1185">Reference proteome</keyword>
<dbReference type="EMBL" id="SKCS01001482">
    <property type="protein sequence ID" value="TNN04555.1"/>
    <property type="molecule type" value="Genomic_DNA"/>
</dbReference>
<reference evidence="1 2" key="1">
    <citation type="submission" date="2019-03" db="EMBL/GenBank/DDBJ databases">
        <title>An improved genome assembly of the fluke Schistosoma japonicum.</title>
        <authorList>
            <person name="Hu W."/>
            <person name="Luo F."/>
            <person name="Yin M."/>
            <person name="Mo X."/>
            <person name="Sun C."/>
            <person name="Wu Q."/>
            <person name="Zhu B."/>
            <person name="Xiang M."/>
            <person name="Wang J."/>
            <person name="Wang Y."/>
            <person name="Zhang T."/>
            <person name="Xu B."/>
            <person name="Zheng H."/>
            <person name="Feng Z."/>
        </authorList>
    </citation>
    <scope>NUCLEOTIDE SEQUENCE [LARGE SCALE GENOMIC DNA]</scope>
    <source>
        <strain evidence="1">HuSjv2</strain>
        <tissue evidence="1">Worms</tissue>
    </source>
</reference>
<accession>A0A4Z2CJZ4</accession>
<proteinExistence type="predicted"/>
<protein>
    <submittedName>
        <fullName evidence="1">Uncharacterized protein</fullName>
    </submittedName>
</protein>
<comment type="caution">
    <text evidence="1">The sequence shown here is derived from an EMBL/GenBank/DDBJ whole genome shotgun (WGS) entry which is preliminary data.</text>
</comment>
<dbReference type="Proteomes" id="UP000311919">
    <property type="component" value="Unassembled WGS sequence"/>
</dbReference>
<evidence type="ECO:0000313" key="1">
    <source>
        <dbReference type="EMBL" id="TNN04555.1"/>
    </source>
</evidence>
<evidence type="ECO:0000313" key="2">
    <source>
        <dbReference type="Proteomes" id="UP000311919"/>
    </source>
</evidence>